<sequence>MNQTLLHALQYYGAAAATIAALIVSLNLGRRCTGWAFVIFVTSSIALIAWGFLKPDSEGIGWQNVALLGINCVGVYRYLIIKSVPAAPPAASGAEEKSP</sequence>
<comment type="caution">
    <text evidence="2">The sequence shown here is derived from an EMBL/GenBank/DDBJ whole genome shotgun (WGS) entry which is preliminary data.</text>
</comment>
<organism evidence="2 3">
    <name type="scientific">Sphingopyxis macrogoltabida</name>
    <name type="common">Sphingomonas macrogoltabidus</name>
    <dbReference type="NCBI Taxonomy" id="33050"/>
    <lineage>
        <taxon>Bacteria</taxon>
        <taxon>Pseudomonadati</taxon>
        <taxon>Pseudomonadota</taxon>
        <taxon>Alphaproteobacteria</taxon>
        <taxon>Sphingomonadales</taxon>
        <taxon>Sphingomonadaceae</taxon>
        <taxon>Sphingopyxis</taxon>
    </lineage>
</organism>
<feature type="transmembrane region" description="Helical" evidence="1">
    <location>
        <begin position="59"/>
        <end position="79"/>
    </location>
</feature>
<evidence type="ECO:0000256" key="1">
    <source>
        <dbReference type="SAM" id="Phobius"/>
    </source>
</evidence>
<name>A0A2W5L6X8_SPHMC</name>
<keyword evidence="1" id="KW-1133">Transmembrane helix</keyword>
<evidence type="ECO:0000313" key="2">
    <source>
        <dbReference type="EMBL" id="PZQ23208.1"/>
    </source>
</evidence>
<dbReference type="Proteomes" id="UP000248597">
    <property type="component" value="Unassembled WGS sequence"/>
</dbReference>
<keyword evidence="1" id="KW-0472">Membrane</keyword>
<feature type="transmembrane region" description="Helical" evidence="1">
    <location>
        <begin position="35"/>
        <end position="53"/>
    </location>
</feature>
<dbReference type="AlphaFoldDB" id="A0A2W5L6X8"/>
<dbReference type="EMBL" id="QFPJ01000008">
    <property type="protein sequence ID" value="PZQ23208.1"/>
    <property type="molecule type" value="Genomic_DNA"/>
</dbReference>
<accession>A0A2W5L6X8</accession>
<keyword evidence="1" id="KW-0812">Transmembrane</keyword>
<feature type="transmembrane region" description="Helical" evidence="1">
    <location>
        <begin position="12"/>
        <end position="28"/>
    </location>
</feature>
<protein>
    <submittedName>
        <fullName evidence="2">Uncharacterized protein</fullName>
    </submittedName>
</protein>
<proteinExistence type="predicted"/>
<reference evidence="2 3" key="1">
    <citation type="submission" date="2017-08" db="EMBL/GenBank/DDBJ databases">
        <title>Infants hospitalized years apart are colonized by the same room-sourced microbial strains.</title>
        <authorList>
            <person name="Brooks B."/>
            <person name="Olm M.R."/>
            <person name="Firek B.A."/>
            <person name="Baker R."/>
            <person name="Thomas B.C."/>
            <person name="Morowitz M.J."/>
            <person name="Banfield J.F."/>
        </authorList>
    </citation>
    <scope>NUCLEOTIDE SEQUENCE [LARGE SCALE GENOMIC DNA]</scope>
    <source>
        <strain evidence="2">S2_005_003_R2_47</strain>
    </source>
</reference>
<gene>
    <name evidence="2" type="ORF">DI569_04970</name>
</gene>
<evidence type="ECO:0000313" key="3">
    <source>
        <dbReference type="Proteomes" id="UP000248597"/>
    </source>
</evidence>